<gene>
    <name evidence="10" type="primary">ND1</name>
</gene>
<dbReference type="EMBL" id="GU001954">
    <property type="protein sequence ID" value="ACY00232.1"/>
    <property type="molecule type" value="Genomic_DNA"/>
</dbReference>
<dbReference type="HAMAP" id="MF_01350">
    <property type="entry name" value="NDH1_NuoH"/>
    <property type="match status" value="1"/>
</dbReference>
<dbReference type="GO" id="GO:0005743">
    <property type="term" value="C:mitochondrial inner membrane"/>
    <property type="evidence" value="ECO:0007669"/>
    <property type="project" value="UniProtKB-SubCell"/>
</dbReference>
<dbReference type="InterPro" id="IPR018086">
    <property type="entry name" value="NADH_UbQ_OxRdtase_su1_CS"/>
</dbReference>
<evidence type="ECO:0000256" key="4">
    <source>
        <dbReference type="ARBA" id="ARBA00022692"/>
    </source>
</evidence>
<evidence type="ECO:0000256" key="9">
    <source>
        <dbReference type="SAM" id="Phobius"/>
    </source>
</evidence>
<feature type="transmembrane region" description="Helical" evidence="9">
    <location>
        <begin position="98"/>
        <end position="119"/>
    </location>
</feature>
<comment type="subcellular location">
    <subcellularLocation>
        <location evidence="1">Membrane</location>
        <topology evidence="1">Multi-pass membrane protein</topology>
    </subcellularLocation>
    <subcellularLocation>
        <location evidence="7">Mitochondrion inner membrane</location>
        <topology evidence="7">Multi-pass membrane protein</topology>
    </subcellularLocation>
</comment>
<dbReference type="PANTHER" id="PTHR11432:SF3">
    <property type="entry name" value="NADH-UBIQUINONE OXIDOREDUCTASE CHAIN 1"/>
    <property type="match status" value="1"/>
</dbReference>
<feature type="transmembrane region" description="Helical" evidence="9">
    <location>
        <begin position="32"/>
        <end position="52"/>
    </location>
</feature>
<evidence type="ECO:0000256" key="1">
    <source>
        <dbReference type="ARBA" id="ARBA00004141"/>
    </source>
</evidence>
<organism evidence="10">
    <name type="scientific">Arcuatula senhousia</name>
    <name type="common">Asian date mussel</name>
    <name type="synonym">Musculista senhousia</name>
    <dbReference type="NCBI Taxonomy" id="1954227"/>
    <lineage>
        <taxon>Eukaryota</taxon>
        <taxon>Metazoa</taxon>
        <taxon>Spiralia</taxon>
        <taxon>Lophotrochozoa</taxon>
        <taxon>Mollusca</taxon>
        <taxon>Bivalvia</taxon>
        <taxon>Autobranchia</taxon>
        <taxon>Pteriomorphia</taxon>
        <taxon>Mytilida</taxon>
        <taxon>Mytiloidea</taxon>
        <taxon>Mytilidae</taxon>
        <taxon>Arcuatulinae</taxon>
        <taxon>Arcuatula</taxon>
    </lineage>
</organism>
<geneLocation type="mitochondrion" evidence="10"/>
<keyword evidence="6 9" id="KW-0472">Membrane</keyword>
<dbReference type="GO" id="GO:0009060">
    <property type="term" value="P:aerobic respiration"/>
    <property type="evidence" value="ECO:0007669"/>
    <property type="project" value="TreeGrafter"/>
</dbReference>
<dbReference type="GeneID" id="9830206"/>
<accession>E2DHX1</accession>
<dbReference type="Pfam" id="PF00146">
    <property type="entry name" value="NADHdh"/>
    <property type="match status" value="1"/>
</dbReference>
<dbReference type="InterPro" id="IPR001694">
    <property type="entry name" value="NADH_UbQ_OxRdtase_su1/FPO"/>
</dbReference>
<dbReference type="PROSITE" id="PS00667">
    <property type="entry name" value="COMPLEX1_ND1_1"/>
    <property type="match status" value="1"/>
</dbReference>
<evidence type="ECO:0000256" key="5">
    <source>
        <dbReference type="ARBA" id="ARBA00022989"/>
    </source>
</evidence>
<keyword evidence="5 9" id="KW-1133">Transmembrane helix</keyword>
<evidence type="ECO:0000256" key="8">
    <source>
        <dbReference type="RuleBase" id="RU000473"/>
    </source>
</evidence>
<evidence type="ECO:0000256" key="6">
    <source>
        <dbReference type="ARBA" id="ARBA00023136"/>
    </source>
</evidence>
<reference evidence="10" key="1">
    <citation type="journal article" date="2011" name="BMC Genomics">
        <title>Mitochondrial genomes and Doubly Uniparental Inheritance: new insights from Musculista senhousia sex-linked mitochondrial DNAs (Bivalvia Mytilidae).</title>
        <authorList>
            <person name="Passamonti M."/>
            <person name="Ricci A."/>
            <person name="Milani L."/>
            <person name="Ghiselli F."/>
        </authorList>
    </citation>
    <scope>NUCLEOTIDE SEQUENCE</scope>
</reference>
<feature type="transmembrane region" description="Helical" evidence="9">
    <location>
        <begin position="262"/>
        <end position="293"/>
    </location>
</feature>
<comment type="catalytic activity">
    <reaction evidence="8">
        <text>a ubiquinone + NADH + 5 H(+)(in) = a ubiquinol + NAD(+) + 4 H(+)(out)</text>
        <dbReference type="Rhea" id="RHEA:29091"/>
        <dbReference type="Rhea" id="RHEA-COMP:9565"/>
        <dbReference type="Rhea" id="RHEA-COMP:9566"/>
        <dbReference type="ChEBI" id="CHEBI:15378"/>
        <dbReference type="ChEBI" id="CHEBI:16389"/>
        <dbReference type="ChEBI" id="CHEBI:17976"/>
        <dbReference type="ChEBI" id="CHEBI:57540"/>
        <dbReference type="ChEBI" id="CHEBI:57945"/>
        <dbReference type="EC" id="7.1.1.2"/>
    </reaction>
</comment>
<evidence type="ECO:0000313" key="10">
    <source>
        <dbReference type="EMBL" id="ACY00232.1"/>
    </source>
</evidence>
<keyword evidence="7" id="KW-0520">NAD</keyword>
<comment type="similarity">
    <text evidence="2 7">Belongs to the complex I subunit 1 family.</text>
</comment>
<evidence type="ECO:0000256" key="3">
    <source>
        <dbReference type="ARBA" id="ARBA00021009"/>
    </source>
</evidence>
<evidence type="ECO:0000256" key="2">
    <source>
        <dbReference type="ARBA" id="ARBA00010535"/>
    </source>
</evidence>
<dbReference type="PROSITE" id="PS00668">
    <property type="entry name" value="COMPLEX1_ND1_2"/>
    <property type="match status" value="1"/>
</dbReference>
<dbReference type="GO" id="GO:0003954">
    <property type="term" value="F:NADH dehydrogenase activity"/>
    <property type="evidence" value="ECO:0007669"/>
    <property type="project" value="TreeGrafter"/>
</dbReference>
<evidence type="ECO:0000256" key="7">
    <source>
        <dbReference type="RuleBase" id="RU000471"/>
    </source>
</evidence>
<dbReference type="GO" id="GO:0008137">
    <property type="term" value="F:NADH dehydrogenase (ubiquinone) activity"/>
    <property type="evidence" value="ECO:0007669"/>
    <property type="project" value="UniProtKB-EC"/>
</dbReference>
<keyword evidence="8" id="KW-0830">Ubiquinone</keyword>
<feature type="transmembrane region" description="Helical" evidence="9">
    <location>
        <begin position="125"/>
        <end position="150"/>
    </location>
</feature>
<dbReference type="PANTHER" id="PTHR11432">
    <property type="entry name" value="NADH DEHYDROGENASE SUBUNIT 1"/>
    <property type="match status" value="1"/>
</dbReference>
<feature type="transmembrane region" description="Helical" evidence="9">
    <location>
        <begin position="7"/>
        <end position="26"/>
    </location>
</feature>
<name>E2DHX1_ARCSE</name>
<dbReference type="EC" id="7.1.1.2" evidence="8"/>
<feature type="transmembrane region" description="Helical" evidence="9">
    <location>
        <begin position="313"/>
        <end position="330"/>
    </location>
</feature>
<dbReference type="AlphaFoldDB" id="E2DHX1"/>
<dbReference type="CTD" id="4535"/>
<sequence>MQKQLKQCFSLFKVGAFFAVFNSFFASATTQFVMLIFPFLCVLIAVAFYTLLERKVLGYIMNRKGPNKVAFMGMVQPFSDAAKLFNKESITPGFSNNFVFVLCPSLILFNSLALWVLYPFNYSEMMFICGLIQFLVVSSMSAYGVMLAGWSSNSKYALLGSVRAVAQSVSYEVPLTLVMISVCCSLGSMWCQEVKEIQDGLFSLGFLLDMEGMIWLICMLAESNRAPFDFVEGESELVSGFNVEYSSGGFAMVFMAEYASMLFNSLFFCVLFIGGSGAMLMLATTLVALGYVWVRGSFPRMRYDKMMNLCWRYLTGLTLCLSVFCMCSLYW</sequence>
<proteinExistence type="inferred from homology"/>
<keyword evidence="8 10" id="KW-0496">Mitochondrion</keyword>
<dbReference type="RefSeq" id="YP_003934519.1">
    <property type="nucleotide sequence ID" value="NC_014590.1"/>
</dbReference>
<keyword evidence="4 7" id="KW-0812">Transmembrane</keyword>
<protein>
    <recommendedName>
        <fullName evidence="3 8">NADH-ubiquinone oxidoreductase chain 1</fullName>
        <ecNumber evidence="8">7.1.1.2</ecNumber>
    </recommendedName>
</protein>